<keyword evidence="2" id="KW-1185">Reference proteome</keyword>
<comment type="caution">
    <text evidence="1">The sequence shown here is derived from an EMBL/GenBank/DDBJ whole genome shotgun (WGS) entry which is preliminary data.</text>
</comment>
<proteinExistence type="predicted"/>
<gene>
    <name evidence="1" type="ORF">NP493_130g04018</name>
</gene>
<organism evidence="1 2">
    <name type="scientific">Ridgeia piscesae</name>
    <name type="common">Tubeworm</name>
    <dbReference type="NCBI Taxonomy" id="27915"/>
    <lineage>
        <taxon>Eukaryota</taxon>
        <taxon>Metazoa</taxon>
        <taxon>Spiralia</taxon>
        <taxon>Lophotrochozoa</taxon>
        <taxon>Annelida</taxon>
        <taxon>Polychaeta</taxon>
        <taxon>Sedentaria</taxon>
        <taxon>Canalipalpata</taxon>
        <taxon>Sabellida</taxon>
        <taxon>Siboglinidae</taxon>
        <taxon>Ridgeia</taxon>
    </lineage>
</organism>
<sequence>MITEIIILIDYYGGCHGSSGKYWCLAILTNNEECQFSRSTTCLGQTYTCVMIMFRQLVRYKCLSKPQHTAM</sequence>
<dbReference type="Proteomes" id="UP001209878">
    <property type="component" value="Unassembled WGS sequence"/>
</dbReference>
<name>A0AAD9P5H3_RIDPI</name>
<dbReference type="AlphaFoldDB" id="A0AAD9P5H3"/>
<protein>
    <submittedName>
        <fullName evidence="1">Uncharacterized protein</fullName>
    </submittedName>
</protein>
<evidence type="ECO:0000313" key="2">
    <source>
        <dbReference type="Proteomes" id="UP001209878"/>
    </source>
</evidence>
<reference evidence="1" key="1">
    <citation type="journal article" date="2023" name="Mol. Biol. Evol.">
        <title>Third-Generation Sequencing Reveals the Adaptive Role of the Epigenome in Three Deep-Sea Polychaetes.</title>
        <authorList>
            <person name="Perez M."/>
            <person name="Aroh O."/>
            <person name="Sun Y."/>
            <person name="Lan Y."/>
            <person name="Juniper S.K."/>
            <person name="Young C.R."/>
            <person name="Angers B."/>
            <person name="Qian P.Y."/>
        </authorList>
    </citation>
    <scope>NUCLEOTIDE SEQUENCE</scope>
    <source>
        <strain evidence="1">R07B-5</strain>
    </source>
</reference>
<dbReference type="EMBL" id="JAODUO010000130">
    <property type="protein sequence ID" value="KAK2188512.1"/>
    <property type="molecule type" value="Genomic_DNA"/>
</dbReference>
<evidence type="ECO:0000313" key="1">
    <source>
        <dbReference type="EMBL" id="KAK2188512.1"/>
    </source>
</evidence>
<accession>A0AAD9P5H3</accession>